<proteinExistence type="predicted"/>
<dbReference type="Pfam" id="PF17674">
    <property type="entry name" value="HHH_9"/>
    <property type="match status" value="1"/>
</dbReference>
<evidence type="ECO:0000313" key="2">
    <source>
        <dbReference type="EMBL" id="KXB61100.1"/>
    </source>
</evidence>
<dbReference type="InterPro" id="IPR055179">
    <property type="entry name" value="Tex-like_central_region"/>
</dbReference>
<comment type="caution">
    <text evidence="2">The sequence shown here is derived from an EMBL/GenBank/DDBJ whole genome shotgun (WGS) entry which is preliminary data.</text>
</comment>
<dbReference type="FunFam" id="3.30.420.140:FF:000001">
    <property type="entry name" value="RNA-binding transcriptional accessory protein"/>
    <property type="match status" value="1"/>
</dbReference>
<dbReference type="GO" id="GO:0003735">
    <property type="term" value="F:structural constituent of ribosome"/>
    <property type="evidence" value="ECO:0007669"/>
    <property type="project" value="TreeGrafter"/>
</dbReference>
<dbReference type="Pfam" id="PF09371">
    <property type="entry name" value="Tex_N"/>
    <property type="match status" value="1"/>
</dbReference>
<dbReference type="InterPro" id="IPR023319">
    <property type="entry name" value="Tex-like_HTH_dom_sf"/>
</dbReference>
<sequence>MYEKITKNLATKLKIQDKYVVNVLNLLEEGNTIAFIARYRKELTNSLDEVAIKQIQDEFNYLKSLEERKEEVIRLISEKGLLTDELKKDILAQEKLQRVEDLYRPFKEKKRTKATIAKEKGLEKLANYILKLPKSLEDLNKEAAKYINAEKEVNTAEEAINYALDIIAENISDSAKYREYVLENTRKFGQITSVLKKGGEEKDENATYKNYYEFGEQISKIASHRILALNRAEKEGIIRVSIENDKDRLHNYILRGLTKNRQTAISNLLLECIADSMKRLIYPSIEREIRSDLTKKAEEDSVVIFSENLKQLLMQSPLKNKKVLGIDPAFRTGCKMAIVDEYGNFIDKMVIYPHKPASADKQEKSKKDLVKFINKHNINLIAIGNGTASRETEKFVVDNLKEAGLKIDYVIVNEAGASVYSASEVAREEFPDFNVEERSAVSIARRIQDPLSELVKIDPKSIGVGQYQHDITPKFLEKELTFVVETAVNKVGVNVNTASVSLLSYVSGVNKQIAKNIVAYRQENGKIETIKEIAKVPRLGKKTFEQCVGFFRIPDSKNIFDATGIHPESYKAAENLLKELKLSTKEVGTEEFATIIDGVDKKALAEKIGVGLETLEDIIKDLKQPLRDARESFAKPLLKSDILTIDDLQIGVKLAGTVRNITQFGAFIDIGLKQDAMVHISKISKNYIKNPLDVLSVGQIVDVYVIDIDKERGRVALAMFKD</sequence>
<dbReference type="Gene3D" id="3.30.420.140">
    <property type="entry name" value="YqgF/RNase H-like domain"/>
    <property type="match status" value="1"/>
</dbReference>
<dbReference type="EMBL" id="LSDC01000043">
    <property type="protein sequence ID" value="KXB61100.1"/>
    <property type="molecule type" value="Genomic_DNA"/>
</dbReference>
<dbReference type="SUPFAM" id="SSF158832">
    <property type="entry name" value="Tex N-terminal region-like"/>
    <property type="match status" value="1"/>
</dbReference>
<dbReference type="PANTHER" id="PTHR10724">
    <property type="entry name" value="30S RIBOSOMAL PROTEIN S1"/>
    <property type="match status" value="1"/>
</dbReference>
<reference evidence="3" key="1">
    <citation type="submission" date="2016-01" db="EMBL/GenBank/DDBJ databases">
        <authorList>
            <person name="Mitreva M."/>
            <person name="Pepin K.H."/>
            <person name="Mihindukulasuriya K.A."/>
            <person name="Fulton R."/>
            <person name="Fronick C."/>
            <person name="O'Laughlin M."/>
            <person name="Miner T."/>
            <person name="Herter B."/>
            <person name="Rosa B.A."/>
            <person name="Cordes M."/>
            <person name="Tomlinson C."/>
            <person name="Wollam A."/>
            <person name="Palsikar V.B."/>
            <person name="Mardis E.R."/>
            <person name="Wilson R.K."/>
        </authorList>
    </citation>
    <scope>NUCLEOTIDE SEQUENCE [LARGE SCALE GENOMIC DNA]</scope>
    <source>
        <strain evidence="3">DNF01167</strain>
    </source>
</reference>
<organism evidence="2 3">
    <name type="scientific">Gemella haemolysans</name>
    <dbReference type="NCBI Taxonomy" id="1379"/>
    <lineage>
        <taxon>Bacteria</taxon>
        <taxon>Bacillati</taxon>
        <taxon>Bacillota</taxon>
        <taxon>Bacilli</taxon>
        <taxon>Bacillales</taxon>
        <taxon>Gemellaceae</taxon>
        <taxon>Gemella</taxon>
    </lineage>
</organism>
<dbReference type="InterPro" id="IPR006641">
    <property type="entry name" value="YqgF/RNaseH-like_dom"/>
</dbReference>
<dbReference type="InterPro" id="IPR012340">
    <property type="entry name" value="NA-bd_OB-fold"/>
</dbReference>
<dbReference type="InterPro" id="IPR050437">
    <property type="entry name" value="Ribos_protein_bS1-like"/>
</dbReference>
<dbReference type="RefSeq" id="WP_060913892.1">
    <property type="nucleotide sequence ID" value="NZ_KQ959944.1"/>
</dbReference>
<dbReference type="FunFam" id="1.10.10.650:FF:000001">
    <property type="entry name" value="S1 RNA-binding domain 1"/>
    <property type="match status" value="1"/>
</dbReference>
<dbReference type="SMART" id="SM00732">
    <property type="entry name" value="YqgFc"/>
    <property type="match status" value="1"/>
</dbReference>
<dbReference type="GO" id="GO:0006139">
    <property type="term" value="P:nucleobase-containing compound metabolic process"/>
    <property type="evidence" value="ECO:0007669"/>
    <property type="project" value="InterPro"/>
</dbReference>
<dbReference type="InterPro" id="IPR041692">
    <property type="entry name" value="HHH_9"/>
</dbReference>
<dbReference type="SUPFAM" id="SSF50249">
    <property type="entry name" value="Nucleic acid-binding proteins"/>
    <property type="match status" value="1"/>
</dbReference>
<dbReference type="Gene3D" id="1.10.150.310">
    <property type="entry name" value="Tex RuvX-like domain-like"/>
    <property type="match status" value="1"/>
</dbReference>
<dbReference type="InterPro" id="IPR018974">
    <property type="entry name" value="Tex-like_N"/>
</dbReference>
<dbReference type="PROSITE" id="PS50126">
    <property type="entry name" value="S1"/>
    <property type="match status" value="1"/>
</dbReference>
<dbReference type="FunFam" id="2.40.50.140:FF:000051">
    <property type="entry name" value="RNA-binding transcriptional accessory protein"/>
    <property type="match status" value="1"/>
</dbReference>
<dbReference type="InterPro" id="IPR032639">
    <property type="entry name" value="Tex_YqgF"/>
</dbReference>
<name>A0A134A071_9BACL</name>
<dbReference type="PANTHER" id="PTHR10724:SF10">
    <property type="entry name" value="S1 RNA-BINDING DOMAIN-CONTAINING PROTEIN 1"/>
    <property type="match status" value="1"/>
</dbReference>
<dbReference type="Pfam" id="PF22706">
    <property type="entry name" value="Tex_central_region"/>
    <property type="match status" value="1"/>
</dbReference>
<accession>A0A134A071</accession>
<dbReference type="CDD" id="cd05685">
    <property type="entry name" value="S1_Tex"/>
    <property type="match status" value="1"/>
</dbReference>
<dbReference type="Gene3D" id="1.10.3500.10">
    <property type="entry name" value="Tex N-terminal region-like"/>
    <property type="match status" value="1"/>
</dbReference>
<dbReference type="GO" id="GO:0003729">
    <property type="term" value="F:mRNA binding"/>
    <property type="evidence" value="ECO:0007669"/>
    <property type="project" value="UniProtKB-ARBA"/>
</dbReference>
<dbReference type="Pfam" id="PF00575">
    <property type="entry name" value="S1"/>
    <property type="match status" value="1"/>
</dbReference>
<gene>
    <name evidence="2" type="ORF">HMPREF3186_00654</name>
</gene>
<evidence type="ECO:0000259" key="1">
    <source>
        <dbReference type="PROSITE" id="PS50126"/>
    </source>
</evidence>
<dbReference type="GO" id="GO:0006412">
    <property type="term" value="P:translation"/>
    <property type="evidence" value="ECO:0007669"/>
    <property type="project" value="TreeGrafter"/>
</dbReference>
<dbReference type="Pfam" id="PF16921">
    <property type="entry name" value="Tex_YqgF"/>
    <property type="match status" value="1"/>
</dbReference>
<evidence type="ECO:0000313" key="3">
    <source>
        <dbReference type="Proteomes" id="UP000070355"/>
    </source>
</evidence>
<dbReference type="Gene3D" id="2.40.50.140">
    <property type="entry name" value="Nucleic acid-binding proteins"/>
    <property type="match status" value="1"/>
</dbReference>
<dbReference type="OrthoDB" id="9804714at2"/>
<dbReference type="FunFam" id="1.10.150.310:FF:000001">
    <property type="entry name" value="RNA-binding transcriptional accessory protein"/>
    <property type="match status" value="1"/>
</dbReference>
<dbReference type="Pfam" id="PF12836">
    <property type="entry name" value="HHH_3"/>
    <property type="match status" value="1"/>
</dbReference>
<dbReference type="InterPro" id="IPR003029">
    <property type="entry name" value="S1_domain"/>
</dbReference>
<protein>
    <submittedName>
        <fullName evidence="2">Tex-like protein</fullName>
    </submittedName>
</protein>
<dbReference type="GO" id="GO:0005737">
    <property type="term" value="C:cytoplasm"/>
    <property type="evidence" value="ECO:0007669"/>
    <property type="project" value="UniProtKB-ARBA"/>
</dbReference>
<dbReference type="SUPFAM" id="SSF53098">
    <property type="entry name" value="Ribonuclease H-like"/>
    <property type="match status" value="1"/>
</dbReference>
<dbReference type="AlphaFoldDB" id="A0A134A071"/>
<dbReference type="Gene3D" id="1.10.10.650">
    <property type="entry name" value="RuvA domain 2-like"/>
    <property type="match status" value="1"/>
</dbReference>
<dbReference type="InterPro" id="IPR012337">
    <property type="entry name" value="RNaseH-like_sf"/>
</dbReference>
<dbReference type="Proteomes" id="UP000070355">
    <property type="component" value="Unassembled WGS sequence"/>
</dbReference>
<dbReference type="PATRIC" id="fig|1379.3.peg.635"/>
<dbReference type="InterPro" id="IPR037027">
    <property type="entry name" value="YqgF/RNaseH-like_dom_sf"/>
</dbReference>
<dbReference type="SMART" id="SM00316">
    <property type="entry name" value="S1"/>
    <property type="match status" value="1"/>
</dbReference>
<dbReference type="InterPro" id="IPR044146">
    <property type="entry name" value="S1_Tex"/>
</dbReference>
<dbReference type="SUPFAM" id="SSF47781">
    <property type="entry name" value="RuvA domain 2-like"/>
    <property type="match status" value="2"/>
</dbReference>
<feature type="domain" description="S1 motif" evidence="1">
    <location>
        <begin position="651"/>
        <end position="720"/>
    </location>
</feature>
<dbReference type="InterPro" id="IPR010994">
    <property type="entry name" value="RuvA_2-like"/>
</dbReference>
<dbReference type="STRING" id="1379.HMPREF3186_00654"/>
<dbReference type="InterPro" id="IPR023323">
    <property type="entry name" value="Tex-like_dom_sf"/>
</dbReference>